<keyword evidence="1" id="KW-1133">Transmembrane helix</keyword>
<dbReference type="RefSeq" id="WP_307276931.1">
    <property type="nucleotide sequence ID" value="NZ_JAUSVX010000009.1"/>
</dbReference>
<feature type="transmembrane region" description="Helical" evidence="1">
    <location>
        <begin position="44"/>
        <end position="64"/>
    </location>
</feature>
<evidence type="ECO:0000313" key="3">
    <source>
        <dbReference type="Proteomes" id="UP001242480"/>
    </source>
</evidence>
<feature type="transmembrane region" description="Helical" evidence="1">
    <location>
        <begin position="117"/>
        <end position="136"/>
    </location>
</feature>
<comment type="caution">
    <text evidence="2">The sequence shown here is derived from an EMBL/GenBank/DDBJ whole genome shotgun (WGS) entry which is preliminary data.</text>
</comment>
<name>A0ABU0JBA9_9HYPH</name>
<feature type="transmembrane region" description="Helical" evidence="1">
    <location>
        <begin position="76"/>
        <end position="97"/>
    </location>
</feature>
<reference evidence="2 3" key="1">
    <citation type="submission" date="2023-07" db="EMBL/GenBank/DDBJ databases">
        <title>Genomic Encyclopedia of Type Strains, Phase IV (KMG-IV): sequencing the most valuable type-strain genomes for metagenomic binning, comparative biology and taxonomic classification.</title>
        <authorList>
            <person name="Goeker M."/>
        </authorList>
    </citation>
    <scope>NUCLEOTIDE SEQUENCE [LARGE SCALE GENOMIC DNA]</scope>
    <source>
        <strain evidence="2 3">DSM 19619</strain>
    </source>
</reference>
<feature type="transmembrane region" description="Helical" evidence="1">
    <location>
        <begin position="12"/>
        <end position="32"/>
    </location>
</feature>
<organism evidence="2 3">
    <name type="scientific">Labrys wisconsinensis</name>
    <dbReference type="NCBI Taxonomy" id="425677"/>
    <lineage>
        <taxon>Bacteria</taxon>
        <taxon>Pseudomonadati</taxon>
        <taxon>Pseudomonadota</taxon>
        <taxon>Alphaproteobacteria</taxon>
        <taxon>Hyphomicrobiales</taxon>
        <taxon>Xanthobacteraceae</taxon>
        <taxon>Labrys</taxon>
    </lineage>
</organism>
<keyword evidence="1" id="KW-0812">Transmembrane</keyword>
<evidence type="ECO:0000256" key="1">
    <source>
        <dbReference type="SAM" id="Phobius"/>
    </source>
</evidence>
<gene>
    <name evidence="2" type="ORF">QO011_004587</name>
</gene>
<protein>
    <recommendedName>
        <fullName evidence="4">Mll4938 protein</fullName>
    </recommendedName>
</protein>
<accession>A0ABU0JBA9</accession>
<feature type="transmembrane region" description="Helical" evidence="1">
    <location>
        <begin position="172"/>
        <end position="190"/>
    </location>
</feature>
<dbReference type="EMBL" id="JAUSVX010000009">
    <property type="protein sequence ID" value="MDQ0471562.1"/>
    <property type="molecule type" value="Genomic_DNA"/>
</dbReference>
<feature type="transmembrane region" description="Helical" evidence="1">
    <location>
        <begin position="148"/>
        <end position="166"/>
    </location>
</feature>
<proteinExistence type="predicted"/>
<dbReference type="Proteomes" id="UP001242480">
    <property type="component" value="Unassembled WGS sequence"/>
</dbReference>
<keyword evidence="3" id="KW-1185">Reference proteome</keyword>
<evidence type="ECO:0000313" key="2">
    <source>
        <dbReference type="EMBL" id="MDQ0471562.1"/>
    </source>
</evidence>
<keyword evidence="1" id="KW-0472">Membrane</keyword>
<sequence>MQPHATDLFLHIRVVMGIVLGMGMTRLLTGLARFVQHPGTQKIYPVHLGWAASMLLTLIHFWWWEFALRQIEYWSFLIYFFLIGYTILLYLLCTLLFPDNLAEYSGYEDFFLSRRKWFFSILALTFVCDFIDTLLKGQAHVALFGSEYLVRLPAYLVLCAVAIWTANRRFHVAFVAASLIYQLSWIFRLFNTVT</sequence>
<evidence type="ECO:0008006" key="4">
    <source>
        <dbReference type="Google" id="ProtNLM"/>
    </source>
</evidence>